<name>A0A3E1HKW9_9MYCO</name>
<dbReference type="RefSeq" id="WP_133297003.1">
    <property type="nucleotide sequence ID" value="NZ_QAYL01000001.1"/>
</dbReference>
<protein>
    <submittedName>
        <fullName evidence="1">Uncharacterized protein</fullName>
    </submittedName>
</protein>
<accession>A0A3E1HKW9</accession>
<proteinExistence type="predicted"/>
<sequence>MTEQASIPDFVVSLAVSATGARPRFSICTLVTRPTEYAEMIDSFVSHGFTPADCEYLCLDNSESNRFDAFCGYNLFLSEARGDFIILCHQDILLVDDGRAELEQRLDELTAHDPKWGLCGNAGGVSFNRLAVRISDRFGVNQSIGSFPAAVTALDENFILVRREANLAMSHDLSGFHFYGADLCIIADFLGRSAWVIDFHLRHKGVGTTGASFYRYRKDVARKYRKAFRCRFVVTTVTHFFLSGSPILNRILTSRVISIRKYSIDLAISFYGILTDDLRYPIDMVVRWYRRRERARALAGPKNMKSIR</sequence>
<evidence type="ECO:0000313" key="2">
    <source>
        <dbReference type="Proteomes" id="UP000258522"/>
    </source>
</evidence>
<dbReference type="OrthoDB" id="7851643at2"/>
<reference evidence="1 2" key="1">
    <citation type="submission" date="2018-07" db="EMBL/GenBank/DDBJ databases">
        <title>Whole genome sequence of Mycobacterium uberis.</title>
        <authorList>
            <person name="Benjak A."/>
        </authorList>
    </citation>
    <scope>NUCLEOTIDE SEQUENCE [LARGE SCALE GENOMIC DNA]</scope>
    <source>
        <strain evidence="1 2">Jura</strain>
    </source>
</reference>
<keyword evidence="2" id="KW-1185">Reference proteome</keyword>
<dbReference type="InterPro" id="IPR029044">
    <property type="entry name" value="Nucleotide-diphossugar_trans"/>
</dbReference>
<dbReference type="Proteomes" id="UP000258522">
    <property type="component" value="Unassembled WGS sequence"/>
</dbReference>
<dbReference type="Gene3D" id="3.90.550.10">
    <property type="entry name" value="Spore Coat Polysaccharide Biosynthesis Protein SpsA, Chain A"/>
    <property type="match status" value="1"/>
</dbReference>
<comment type="caution">
    <text evidence="1">The sequence shown here is derived from an EMBL/GenBank/DDBJ whole genome shotgun (WGS) entry which is preliminary data.</text>
</comment>
<dbReference type="EMBL" id="QAYL01000001">
    <property type="protein sequence ID" value="RFD27132.1"/>
    <property type="molecule type" value="Genomic_DNA"/>
</dbReference>
<gene>
    <name evidence="1" type="ORF">MUBE_00305</name>
</gene>
<organism evidence="1 2">
    <name type="scientific">Mycobacterium uberis</name>
    <dbReference type="NCBI Taxonomy" id="2162698"/>
    <lineage>
        <taxon>Bacteria</taxon>
        <taxon>Bacillati</taxon>
        <taxon>Actinomycetota</taxon>
        <taxon>Actinomycetes</taxon>
        <taxon>Mycobacteriales</taxon>
        <taxon>Mycobacteriaceae</taxon>
        <taxon>Mycobacterium</taxon>
    </lineage>
</organism>
<dbReference type="AlphaFoldDB" id="A0A3E1HKW9"/>
<evidence type="ECO:0000313" key="1">
    <source>
        <dbReference type="EMBL" id="RFD27132.1"/>
    </source>
</evidence>